<keyword evidence="2" id="KW-1185">Reference proteome</keyword>
<name>A0A1C3ER52_9GAMM</name>
<reference evidence="1 2" key="1">
    <citation type="submission" date="2016-05" db="EMBL/GenBank/DDBJ databases">
        <title>Genomic Taxonomy of the Vibrionaceae.</title>
        <authorList>
            <person name="Gomez-Gil B."/>
            <person name="Enciso-Ibarra J."/>
        </authorList>
    </citation>
    <scope>NUCLEOTIDE SEQUENCE [LARGE SCALE GENOMIC DNA]</scope>
    <source>
        <strain evidence="1 2">CAIM 1920</strain>
    </source>
</reference>
<dbReference type="EMBL" id="LYBM01000003">
    <property type="protein sequence ID" value="ODA35731.1"/>
    <property type="molecule type" value="Genomic_DNA"/>
</dbReference>
<sequence length="120" mass="13386">MAAGCKSTLSESMPASDYQATVPEKLSEQLVTLNNEPHQSFRGKTLKFHYDESKGLLTLVNRLRGSRWQWEINKSDADAQTKAFACNTYINAVRAGLGVRQWFTGAGGLVTETYSYEDCQ</sequence>
<protein>
    <submittedName>
        <fullName evidence="1">Uncharacterized protein</fullName>
    </submittedName>
</protein>
<organism evidence="1 2">
    <name type="scientific">Veronia pacifica</name>
    <dbReference type="NCBI Taxonomy" id="1080227"/>
    <lineage>
        <taxon>Bacteria</taxon>
        <taxon>Pseudomonadati</taxon>
        <taxon>Pseudomonadota</taxon>
        <taxon>Gammaproteobacteria</taxon>
        <taxon>Vibrionales</taxon>
        <taxon>Vibrionaceae</taxon>
        <taxon>Veronia</taxon>
    </lineage>
</organism>
<gene>
    <name evidence="1" type="ORF">A8L45_03110</name>
</gene>
<accession>A0A1C3ER52</accession>
<comment type="caution">
    <text evidence="1">The sequence shown here is derived from an EMBL/GenBank/DDBJ whole genome shotgun (WGS) entry which is preliminary data.</text>
</comment>
<evidence type="ECO:0000313" key="2">
    <source>
        <dbReference type="Proteomes" id="UP000094936"/>
    </source>
</evidence>
<dbReference type="Proteomes" id="UP000094936">
    <property type="component" value="Unassembled WGS sequence"/>
</dbReference>
<proteinExistence type="predicted"/>
<dbReference type="AlphaFoldDB" id="A0A1C3ER52"/>
<evidence type="ECO:0000313" key="1">
    <source>
        <dbReference type="EMBL" id="ODA35731.1"/>
    </source>
</evidence>